<proteinExistence type="predicted"/>
<evidence type="ECO:0000256" key="2">
    <source>
        <dbReference type="PROSITE-ProRule" id="PRU00176"/>
    </source>
</evidence>
<keyword evidence="1 2" id="KW-0694">RNA-binding</keyword>
<dbReference type="InterPro" id="IPR000504">
    <property type="entry name" value="RRM_dom"/>
</dbReference>
<comment type="caution">
    <text evidence="4">The sequence shown here is derived from an EMBL/GenBank/DDBJ whole genome shotgun (WGS) entry which is preliminary data.</text>
</comment>
<feature type="domain" description="RRM" evidence="3">
    <location>
        <begin position="23"/>
        <end position="101"/>
    </location>
</feature>
<dbReference type="GO" id="GO:0003729">
    <property type="term" value="F:mRNA binding"/>
    <property type="evidence" value="ECO:0007669"/>
    <property type="project" value="TreeGrafter"/>
</dbReference>
<organism evidence="4 5">
    <name type="scientific">Carnegiea gigantea</name>
    <dbReference type="NCBI Taxonomy" id="171969"/>
    <lineage>
        <taxon>Eukaryota</taxon>
        <taxon>Viridiplantae</taxon>
        <taxon>Streptophyta</taxon>
        <taxon>Embryophyta</taxon>
        <taxon>Tracheophyta</taxon>
        <taxon>Spermatophyta</taxon>
        <taxon>Magnoliopsida</taxon>
        <taxon>eudicotyledons</taxon>
        <taxon>Gunneridae</taxon>
        <taxon>Pentapetalae</taxon>
        <taxon>Caryophyllales</taxon>
        <taxon>Cactineae</taxon>
        <taxon>Cactaceae</taxon>
        <taxon>Cactoideae</taxon>
        <taxon>Echinocereeae</taxon>
        <taxon>Carnegiea</taxon>
    </lineage>
</organism>
<dbReference type="Proteomes" id="UP001153076">
    <property type="component" value="Unassembled WGS sequence"/>
</dbReference>
<dbReference type="OrthoDB" id="1749483at2759"/>
<dbReference type="Pfam" id="PF00076">
    <property type="entry name" value="RRM_1"/>
    <property type="match status" value="1"/>
</dbReference>
<dbReference type="SUPFAM" id="SSF54928">
    <property type="entry name" value="RNA-binding domain, RBD"/>
    <property type="match status" value="1"/>
</dbReference>
<gene>
    <name evidence="4" type="ORF">Cgig2_016558</name>
</gene>
<reference evidence="4" key="1">
    <citation type="submission" date="2022-04" db="EMBL/GenBank/DDBJ databases">
        <title>Carnegiea gigantea Genome sequencing and assembly v2.</title>
        <authorList>
            <person name="Copetti D."/>
            <person name="Sanderson M.J."/>
            <person name="Burquez A."/>
            <person name="Wojciechowski M.F."/>
        </authorList>
    </citation>
    <scope>NUCLEOTIDE SEQUENCE</scope>
    <source>
        <strain evidence="4">SGP5-SGP5p</strain>
        <tissue evidence="4">Aerial part</tissue>
    </source>
</reference>
<dbReference type="AlphaFoldDB" id="A0A9Q1QRL1"/>
<keyword evidence="5" id="KW-1185">Reference proteome</keyword>
<dbReference type="PANTHER" id="PTHR23003">
    <property type="entry name" value="RNA RECOGNITION MOTIF RRM DOMAIN CONTAINING PROTEIN"/>
    <property type="match status" value="1"/>
</dbReference>
<dbReference type="EMBL" id="JAKOGI010000006">
    <property type="protein sequence ID" value="KAJ8451977.1"/>
    <property type="molecule type" value="Genomic_DNA"/>
</dbReference>
<dbReference type="GO" id="GO:0005737">
    <property type="term" value="C:cytoplasm"/>
    <property type="evidence" value="ECO:0007669"/>
    <property type="project" value="TreeGrafter"/>
</dbReference>
<sequence length="226" mass="26056">MVELREPSPEEGLTRLAAVASEFTIFIDNIPHALNPFGLKDIFRKAGDVGASYVLSRRGRRNRNRFGFIRFWNKRDALRSIIMFDNTIIRGSRIKVTMAKYGRGSTFNNSKTHTHTPLPPIRRILRKEVQQNNHWRQRLNQKEKEIQSNPRKSKLVESNPSDQHVLKTLTGEANEGVLEWLNRSIVCKSVEPQNLEVLTSALVNKHCSKICVLSKFNFILTYDTVE</sequence>
<accession>A0A9Q1QRL1</accession>
<dbReference type="InterPro" id="IPR035979">
    <property type="entry name" value="RBD_domain_sf"/>
</dbReference>
<evidence type="ECO:0000256" key="1">
    <source>
        <dbReference type="ARBA" id="ARBA00022884"/>
    </source>
</evidence>
<dbReference type="GO" id="GO:0005634">
    <property type="term" value="C:nucleus"/>
    <property type="evidence" value="ECO:0007669"/>
    <property type="project" value="TreeGrafter"/>
</dbReference>
<protein>
    <recommendedName>
        <fullName evidence="3">RRM domain-containing protein</fullName>
    </recommendedName>
</protein>
<evidence type="ECO:0000313" key="4">
    <source>
        <dbReference type="EMBL" id="KAJ8451977.1"/>
    </source>
</evidence>
<dbReference type="SMART" id="SM00360">
    <property type="entry name" value="RRM"/>
    <property type="match status" value="1"/>
</dbReference>
<dbReference type="PROSITE" id="PS50102">
    <property type="entry name" value="RRM"/>
    <property type="match status" value="1"/>
</dbReference>
<dbReference type="InterPro" id="IPR050374">
    <property type="entry name" value="RRT5_SRSF_SR"/>
</dbReference>
<dbReference type="Gene3D" id="3.30.70.330">
    <property type="match status" value="1"/>
</dbReference>
<evidence type="ECO:0000313" key="5">
    <source>
        <dbReference type="Proteomes" id="UP001153076"/>
    </source>
</evidence>
<evidence type="ECO:0000259" key="3">
    <source>
        <dbReference type="PROSITE" id="PS50102"/>
    </source>
</evidence>
<name>A0A9Q1QRL1_9CARY</name>
<dbReference type="InterPro" id="IPR012677">
    <property type="entry name" value="Nucleotide-bd_a/b_plait_sf"/>
</dbReference>